<dbReference type="EMBL" id="LAZR01011538">
    <property type="protein sequence ID" value="KKM61166.1"/>
    <property type="molecule type" value="Genomic_DNA"/>
</dbReference>
<sequence>MGYAYTFLNNNQLNLSRYCLEGAYEIAKRDIEYWKVRSNINILEEDWEDLKETSEEVLKFDSNDPFGNLYHCLHFISKKSFLYILKQLLKLQSDINLLQVPNPMAFVSILRALHFIIRSFSKEEIKEFVDFMFEQKGQNIIKCEKLLLIIAKFLADNFVELKHFIILVKDSKLRFENLPFRDVKTIFNTVEHQLKILNPNEDIEFGTVLTGLSKGLETLLAHMLGKYIYDYVEGKHFPLPKRYKQGTNKNVKELHVLLRNFFEDPANHHPILGNCKYILRGIINGSDPQNPLMEDIYDFVKNSLYFDEIKLKLIIKTEDLFVEDRNLGTHKRIYSKKEVVNILKQPIPLFNEVISFLHDKWEELNVIV</sequence>
<accession>A0A0F9JFS1</accession>
<organism evidence="1">
    <name type="scientific">marine sediment metagenome</name>
    <dbReference type="NCBI Taxonomy" id="412755"/>
    <lineage>
        <taxon>unclassified sequences</taxon>
        <taxon>metagenomes</taxon>
        <taxon>ecological metagenomes</taxon>
    </lineage>
</organism>
<comment type="caution">
    <text evidence="1">The sequence shown here is derived from an EMBL/GenBank/DDBJ whole genome shotgun (WGS) entry which is preliminary data.</text>
</comment>
<gene>
    <name evidence="1" type="ORF">LCGC14_1534410</name>
</gene>
<dbReference type="AlphaFoldDB" id="A0A0F9JFS1"/>
<reference evidence="1" key="1">
    <citation type="journal article" date="2015" name="Nature">
        <title>Complex archaea that bridge the gap between prokaryotes and eukaryotes.</title>
        <authorList>
            <person name="Spang A."/>
            <person name="Saw J.H."/>
            <person name="Jorgensen S.L."/>
            <person name="Zaremba-Niedzwiedzka K."/>
            <person name="Martijn J."/>
            <person name="Lind A.E."/>
            <person name="van Eijk R."/>
            <person name="Schleper C."/>
            <person name="Guy L."/>
            <person name="Ettema T.J."/>
        </authorList>
    </citation>
    <scope>NUCLEOTIDE SEQUENCE</scope>
</reference>
<protein>
    <submittedName>
        <fullName evidence="1">Uncharacterized protein</fullName>
    </submittedName>
</protein>
<proteinExistence type="predicted"/>
<name>A0A0F9JFS1_9ZZZZ</name>
<evidence type="ECO:0000313" key="1">
    <source>
        <dbReference type="EMBL" id="KKM61166.1"/>
    </source>
</evidence>